<evidence type="ECO:0000256" key="1">
    <source>
        <dbReference type="SAM" id="Phobius"/>
    </source>
</evidence>
<keyword evidence="1" id="KW-0812">Transmembrane</keyword>
<sequence length="228" mass="24570">MNSFLRVAYLLPFTASLAASAAAFVAAPSTVCSIAPVAELAARLIVLFAIQFIVPFPALYSSLPNIPTYKPFCTIRSDPVVMLSFWKRALLPASALSSAFLYSGWLEVIMPANALRSISSSLSVSGFMFSFGYTYLAFSLKSFIISWYCFLPPDIKFDLSLSTLASLTSPLFSNFMFSISRPVAVVATYEPMFNKACPFGPKNAPPIAAPVFNAIAILPAVEALEAAI</sequence>
<accession>A0A8S5RCU5</accession>
<protein>
    <submittedName>
        <fullName evidence="2">Uncharacterized protein</fullName>
    </submittedName>
</protein>
<organism evidence="2">
    <name type="scientific">virus sp. ctx9V1</name>
    <dbReference type="NCBI Taxonomy" id="2828001"/>
    <lineage>
        <taxon>Viruses</taxon>
    </lineage>
</organism>
<feature type="transmembrane region" description="Helical" evidence="1">
    <location>
        <begin position="42"/>
        <end position="60"/>
    </location>
</feature>
<keyword evidence="1" id="KW-0472">Membrane</keyword>
<evidence type="ECO:0000313" key="2">
    <source>
        <dbReference type="EMBL" id="DAE29159.1"/>
    </source>
</evidence>
<dbReference type="EMBL" id="BK059093">
    <property type="protein sequence ID" value="DAE29159.1"/>
    <property type="molecule type" value="Genomic_DNA"/>
</dbReference>
<name>A0A8S5RCU5_9VIRU</name>
<reference evidence="2" key="1">
    <citation type="journal article" date="2021" name="Proc. Natl. Acad. Sci. U.S.A.">
        <title>A Catalog of Tens of Thousands of Viruses from Human Metagenomes Reveals Hidden Associations with Chronic Diseases.</title>
        <authorList>
            <person name="Tisza M.J."/>
            <person name="Buck C.B."/>
        </authorList>
    </citation>
    <scope>NUCLEOTIDE SEQUENCE</scope>
    <source>
        <strain evidence="2">Ctx9V1</strain>
    </source>
</reference>
<proteinExistence type="predicted"/>
<feature type="transmembrane region" description="Helical" evidence="1">
    <location>
        <begin position="118"/>
        <end position="138"/>
    </location>
</feature>
<keyword evidence="1" id="KW-1133">Transmembrane helix</keyword>
<feature type="transmembrane region" description="Helical" evidence="1">
    <location>
        <begin position="89"/>
        <end position="106"/>
    </location>
</feature>